<comment type="caution">
    <text evidence="1">The sequence shown here is derived from an EMBL/GenBank/DDBJ whole genome shotgun (WGS) entry which is preliminary data.</text>
</comment>
<dbReference type="OrthoDB" id="1001832at2759"/>
<protein>
    <submittedName>
        <fullName evidence="1">Uncharacterized protein</fullName>
    </submittedName>
</protein>
<keyword evidence="2" id="KW-1185">Reference proteome</keyword>
<evidence type="ECO:0000313" key="2">
    <source>
        <dbReference type="Proteomes" id="UP000828251"/>
    </source>
</evidence>
<dbReference type="Proteomes" id="UP000828251">
    <property type="component" value="Unassembled WGS sequence"/>
</dbReference>
<sequence>MKFCYDGNSVPNRPFRFLAGWLHHKNFPDFVKNNWSFNGNLVSTIEEFTDKVKEWNKGVYGHISQRKSQLLHKPAKIHHALDLSRSKYLFQQEILVRNELEDVLHHEEMLWK</sequence>
<dbReference type="AlphaFoldDB" id="A0A9D3UFC4"/>
<proteinExistence type="predicted"/>
<organism evidence="1 2">
    <name type="scientific">Gossypium stocksii</name>
    <dbReference type="NCBI Taxonomy" id="47602"/>
    <lineage>
        <taxon>Eukaryota</taxon>
        <taxon>Viridiplantae</taxon>
        <taxon>Streptophyta</taxon>
        <taxon>Embryophyta</taxon>
        <taxon>Tracheophyta</taxon>
        <taxon>Spermatophyta</taxon>
        <taxon>Magnoliopsida</taxon>
        <taxon>eudicotyledons</taxon>
        <taxon>Gunneridae</taxon>
        <taxon>Pentapetalae</taxon>
        <taxon>rosids</taxon>
        <taxon>malvids</taxon>
        <taxon>Malvales</taxon>
        <taxon>Malvaceae</taxon>
        <taxon>Malvoideae</taxon>
        <taxon>Gossypium</taxon>
    </lineage>
</organism>
<reference evidence="1 2" key="1">
    <citation type="journal article" date="2021" name="Plant Biotechnol. J.">
        <title>Multi-omics assisted identification of the key and species-specific regulatory components of drought-tolerant mechanisms in Gossypium stocksii.</title>
        <authorList>
            <person name="Yu D."/>
            <person name="Ke L."/>
            <person name="Zhang D."/>
            <person name="Wu Y."/>
            <person name="Sun Y."/>
            <person name="Mei J."/>
            <person name="Sun J."/>
            <person name="Sun Y."/>
        </authorList>
    </citation>
    <scope>NUCLEOTIDE SEQUENCE [LARGE SCALE GENOMIC DNA]</scope>
    <source>
        <strain evidence="2">cv. E1</strain>
        <tissue evidence="1">Leaf</tissue>
    </source>
</reference>
<accession>A0A9D3UFC4</accession>
<name>A0A9D3UFC4_9ROSI</name>
<dbReference type="EMBL" id="JAIQCV010000012">
    <property type="protein sequence ID" value="KAH1039540.1"/>
    <property type="molecule type" value="Genomic_DNA"/>
</dbReference>
<evidence type="ECO:0000313" key="1">
    <source>
        <dbReference type="EMBL" id="KAH1039540.1"/>
    </source>
</evidence>
<gene>
    <name evidence="1" type="ORF">J1N35_041283</name>
</gene>